<keyword evidence="12" id="KW-0511">Multifunctional enzyme</keyword>
<dbReference type="PROSITE" id="PS50975">
    <property type="entry name" value="ATP_GRASP"/>
    <property type="match status" value="1"/>
</dbReference>
<evidence type="ECO:0000256" key="10">
    <source>
        <dbReference type="ARBA" id="ARBA00022842"/>
    </source>
</evidence>
<evidence type="ECO:0000259" key="15">
    <source>
        <dbReference type="PROSITE" id="PS50975"/>
    </source>
</evidence>
<evidence type="ECO:0000313" key="16">
    <source>
        <dbReference type="EMBL" id="ADO84143.1"/>
    </source>
</evidence>
<keyword evidence="6" id="KW-0317">Glutathione biosynthesis</keyword>
<dbReference type="SUPFAM" id="SSF56059">
    <property type="entry name" value="Glutathione synthetase ATP-binding domain-like"/>
    <property type="match status" value="1"/>
</dbReference>
<dbReference type="InterPro" id="IPR013815">
    <property type="entry name" value="ATP_grasp_subdomain_1"/>
</dbReference>
<evidence type="ECO:0000256" key="2">
    <source>
        <dbReference type="ARBA" id="ARBA00001946"/>
    </source>
</evidence>
<dbReference type="GO" id="GO:0005524">
    <property type="term" value="F:ATP binding"/>
    <property type="evidence" value="ECO:0007669"/>
    <property type="project" value="UniProtKB-UniRule"/>
</dbReference>
<comment type="catalytic activity">
    <reaction evidence="13">
        <text>L-cysteine + L-glutamate + ATP = gamma-L-glutamyl-L-cysteine + ADP + phosphate + H(+)</text>
        <dbReference type="Rhea" id="RHEA:13285"/>
        <dbReference type="ChEBI" id="CHEBI:15378"/>
        <dbReference type="ChEBI" id="CHEBI:29985"/>
        <dbReference type="ChEBI" id="CHEBI:30616"/>
        <dbReference type="ChEBI" id="CHEBI:35235"/>
        <dbReference type="ChEBI" id="CHEBI:43474"/>
        <dbReference type="ChEBI" id="CHEBI:58173"/>
        <dbReference type="ChEBI" id="CHEBI:456216"/>
        <dbReference type="EC" id="6.3.2.2"/>
    </reaction>
</comment>
<dbReference type="SUPFAM" id="SSF55931">
    <property type="entry name" value="Glutamine synthetase/guanido kinase"/>
    <property type="match status" value="1"/>
</dbReference>
<dbReference type="EMBL" id="CP002282">
    <property type="protein sequence ID" value="ADO84143.1"/>
    <property type="molecule type" value="Genomic_DNA"/>
</dbReference>
<dbReference type="GO" id="GO:0005829">
    <property type="term" value="C:cytosol"/>
    <property type="evidence" value="ECO:0007669"/>
    <property type="project" value="TreeGrafter"/>
</dbReference>
<dbReference type="NCBIfam" id="NF002688">
    <property type="entry name" value="PRK02471.1"/>
    <property type="match status" value="1"/>
</dbReference>
<keyword evidence="16" id="KW-0614">Plasmid</keyword>
<evidence type="ECO:0000256" key="5">
    <source>
        <dbReference type="ARBA" id="ARBA00022598"/>
    </source>
</evidence>
<sequence>MDLNFRDLIKKSKLESLLTRGNFGLEKENLRVNKNGELALTLHPKEFGDKLKNPYITIDFSESQLEMITPSFDTVEKAYTFLENLHDIVSTTLDSEYLWPQSIPPILPEEKDIPIGIFHGEAGKSNKEYRERLAKKYGKKLQLLSGIHYNFSFSDKFLNKLYEEIPHGSEFRDFKKFKNHLYLKIARNHFRYGWFFIYLFGASSPIHGTYKKECIEKMAQLKDNSYYFEDTLSFRNGICGYKNLGEIYVSHSSLTDYVSDIKKLIEKNVLQEAKEYYSSIRVKSKSKTNILDALEKDGIEYLEFRSIDLNPFSRIGVDILDLKFVHLFIIYLLLKEENNEFGESQYKNAIQNQELLASRGRDKELLLNKGKDLKITAREWAEEIIDEMTGYFGELGILDDKYNEIINFQKEKIKNEDRQYVSRLLKGIKDKGFINFHLEKAKSSLEESRKKSFALKGYEDLELSTQIVLKEAIKRGVKFEIVDRSENFVLLDNGIKKEYIKQATKTSLDSYITALIMENKVVTKKVLSDSNIVVPKGENYDDPSKAKSDYEDYKNSGTVIKPKSTNFGLGITIFKAGFSRNDYEKAVDMAFNEDNSILIEEFIEGKEYRFFVIGDETVGILHRVPANVLGDGKKSIEKLVQIKNENYLRGKGYKTPLEKIVLGESEKMFLESQGKNIQYVPLSGEKVFLRENSNISTGGDSIDYTDDIPAIYKEIAVKASKSAGAVICGVDMIIKDIKNPNPENNYGIIEINFNPAIHIHCYPYIGTNRELGGKILDALGF</sequence>
<evidence type="ECO:0000256" key="12">
    <source>
        <dbReference type="ARBA" id="ARBA00023268"/>
    </source>
</evidence>
<feature type="domain" description="ATP-grasp" evidence="15">
    <location>
        <begin position="524"/>
        <end position="780"/>
    </location>
</feature>
<dbReference type="EC" id="6.3.2.2" evidence="4"/>
<dbReference type="RefSeq" id="WP_013388802.1">
    <property type="nucleotide sequence ID" value="NC_014633.1"/>
</dbReference>
<dbReference type="PANTHER" id="PTHR38761:SF1">
    <property type="entry name" value="GLUTAMATE--CYSTEINE LIGASE"/>
    <property type="match status" value="1"/>
</dbReference>
<name>E3HDE3_ILYPC</name>
<dbReference type="InterPro" id="IPR006335">
    <property type="entry name" value="Glut_biosynth"/>
</dbReference>
<keyword evidence="11" id="KW-0464">Manganese</keyword>
<dbReference type="Proteomes" id="UP000006875">
    <property type="component" value="Plasmid pILYOP01"/>
</dbReference>
<evidence type="ECO:0000256" key="11">
    <source>
        <dbReference type="ARBA" id="ARBA00023211"/>
    </source>
</evidence>
<comment type="cofactor">
    <cofactor evidence="2">
        <name>Mg(2+)</name>
        <dbReference type="ChEBI" id="CHEBI:18420"/>
    </cofactor>
</comment>
<dbReference type="HOGENOM" id="CLU_020728_1_0_0"/>
<accession>E3HDE3</accession>
<keyword evidence="17" id="KW-1185">Reference proteome</keyword>
<keyword evidence="9 14" id="KW-0067">ATP-binding</keyword>
<evidence type="ECO:0000256" key="1">
    <source>
        <dbReference type="ARBA" id="ARBA00001936"/>
    </source>
</evidence>
<reference evidence="16 17" key="1">
    <citation type="journal article" date="2010" name="Stand. Genomic Sci.">
        <title>Complete genome sequence of Ilyobacter polytropus type strain (CuHbu1).</title>
        <authorList>
            <person name="Sikorski J."/>
            <person name="Chertkov O."/>
            <person name="Lapidus A."/>
            <person name="Nolan M."/>
            <person name="Lucas S."/>
            <person name="Del Rio T.G."/>
            <person name="Tice H."/>
            <person name="Cheng J.F."/>
            <person name="Tapia R."/>
            <person name="Han C."/>
            <person name="Goodwin L."/>
            <person name="Pitluck S."/>
            <person name="Liolios K."/>
            <person name="Ivanova N."/>
            <person name="Mavromatis K."/>
            <person name="Mikhailova N."/>
            <person name="Pati A."/>
            <person name="Chen A."/>
            <person name="Palaniappan K."/>
            <person name="Land M."/>
            <person name="Hauser L."/>
            <person name="Chang Y.J."/>
            <person name="Jeffries C.D."/>
            <person name="Brambilla E."/>
            <person name="Yasawong M."/>
            <person name="Rohde M."/>
            <person name="Pukall R."/>
            <person name="Spring S."/>
            <person name="Goker M."/>
            <person name="Woyke T."/>
            <person name="Bristow J."/>
            <person name="Eisen J.A."/>
            <person name="Markowitz V."/>
            <person name="Hugenholtz P."/>
            <person name="Kyrpides N.C."/>
            <person name="Klenk H.P."/>
        </authorList>
    </citation>
    <scope>NUCLEOTIDE SEQUENCE [LARGE SCALE GENOMIC DNA]</scope>
    <source>
        <strain evidence="17">ATCC 51220 / DSM 2926 / LMG 16218 / CuHBu1</strain>
        <plasmid evidence="17">pILYOP01</plasmid>
    </source>
</reference>
<evidence type="ECO:0000256" key="13">
    <source>
        <dbReference type="ARBA" id="ARBA00048819"/>
    </source>
</evidence>
<dbReference type="InterPro" id="IPR013651">
    <property type="entry name" value="ATP-grasp_RimK-type"/>
</dbReference>
<comment type="pathway">
    <text evidence="3">Sulfur metabolism; glutathione biosynthesis; glutathione from L-cysteine and L-glutamate: step 1/2.</text>
</comment>
<dbReference type="GO" id="GO:0046872">
    <property type="term" value="F:metal ion binding"/>
    <property type="evidence" value="ECO:0007669"/>
    <property type="project" value="UniProtKB-KW"/>
</dbReference>
<dbReference type="InterPro" id="IPR014746">
    <property type="entry name" value="Gln_synth/guanido_kin_cat_dom"/>
</dbReference>
<dbReference type="Gene3D" id="3.30.590.20">
    <property type="match status" value="1"/>
</dbReference>
<dbReference type="PANTHER" id="PTHR38761">
    <property type="entry name" value="GLUTAMATE--CYSTEINE LIGASE"/>
    <property type="match status" value="1"/>
</dbReference>
<comment type="cofactor">
    <cofactor evidence="1">
        <name>Mn(2+)</name>
        <dbReference type="ChEBI" id="CHEBI:29035"/>
    </cofactor>
</comment>
<evidence type="ECO:0000256" key="6">
    <source>
        <dbReference type="ARBA" id="ARBA00022684"/>
    </source>
</evidence>
<dbReference type="GO" id="GO:0006750">
    <property type="term" value="P:glutathione biosynthetic process"/>
    <property type="evidence" value="ECO:0007669"/>
    <property type="project" value="UniProtKB-UniPathway"/>
</dbReference>
<keyword evidence="7" id="KW-0479">Metal-binding</keyword>
<dbReference type="Pfam" id="PF04262">
    <property type="entry name" value="Glu_cys_ligase"/>
    <property type="match status" value="1"/>
</dbReference>
<evidence type="ECO:0000256" key="4">
    <source>
        <dbReference type="ARBA" id="ARBA00012220"/>
    </source>
</evidence>
<organism evidence="16 17">
    <name type="scientific">Ilyobacter polytropus (strain ATCC 51220 / DSM 2926 / LMG 16218 / CuHBu1)</name>
    <dbReference type="NCBI Taxonomy" id="572544"/>
    <lineage>
        <taxon>Bacteria</taxon>
        <taxon>Fusobacteriati</taxon>
        <taxon>Fusobacteriota</taxon>
        <taxon>Fusobacteriia</taxon>
        <taxon>Fusobacteriales</taxon>
        <taxon>Fusobacteriaceae</taxon>
        <taxon>Ilyobacter</taxon>
    </lineage>
</organism>
<dbReference type="Gene3D" id="3.30.1490.20">
    <property type="entry name" value="ATP-grasp fold, A domain"/>
    <property type="match status" value="1"/>
</dbReference>
<protein>
    <recommendedName>
        <fullName evidence="4">glutamate--cysteine ligase</fullName>
        <ecNumber evidence="4">6.3.2.2</ecNumber>
    </recommendedName>
</protein>
<gene>
    <name evidence="16" type="ordered locus">Ilyop_2383</name>
</gene>
<keyword evidence="8 14" id="KW-0547">Nucleotide-binding</keyword>
<dbReference type="InterPro" id="IPR040657">
    <property type="entry name" value="GshAB_ATP-grasp"/>
</dbReference>
<dbReference type="UniPathway" id="UPA00142">
    <property type="reaction ID" value="UER00209"/>
</dbReference>
<keyword evidence="10" id="KW-0460">Magnesium</keyword>
<geneLocation type="plasmid" evidence="16 17">
    <name>pILYOP01</name>
</geneLocation>
<dbReference type="InterPro" id="IPR007370">
    <property type="entry name" value="Glu_cys_ligase"/>
</dbReference>
<dbReference type="OrthoDB" id="9803907at2"/>
<dbReference type="Gene3D" id="3.30.470.20">
    <property type="entry name" value="ATP-grasp fold, B domain"/>
    <property type="match status" value="2"/>
</dbReference>
<evidence type="ECO:0000256" key="8">
    <source>
        <dbReference type="ARBA" id="ARBA00022741"/>
    </source>
</evidence>
<evidence type="ECO:0000256" key="14">
    <source>
        <dbReference type="PROSITE-ProRule" id="PRU00409"/>
    </source>
</evidence>
<dbReference type="KEGG" id="ipo:Ilyop_2383"/>
<evidence type="ECO:0000313" key="17">
    <source>
        <dbReference type="Proteomes" id="UP000006875"/>
    </source>
</evidence>
<dbReference type="InterPro" id="IPR006334">
    <property type="entry name" value="Glut_cys_ligase"/>
</dbReference>
<dbReference type="Pfam" id="PF18419">
    <property type="entry name" value="ATP-grasp_6"/>
    <property type="match status" value="1"/>
</dbReference>
<dbReference type="NCBIfam" id="TIGR01435">
    <property type="entry name" value="glu_cys_lig_rel"/>
    <property type="match status" value="1"/>
</dbReference>
<dbReference type="HAMAP" id="MF_00782">
    <property type="entry name" value="Glut_biosynth"/>
    <property type="match status" value="1"/>
</dbReference>
<dbReference type="AlphaFoldDB" id="E3HDE3"/>
<evidence type="ECO:0000256" key="7">
    <source>
        <dbReference type="ARBA" id="ARBA00022723"/>
    </source>
</evidence>
<dbReference type="GO" id="GO:0004357">
    <property type="term" value="F:glutamate-cysteine ligase activity"/>
    <property type="evidence" value="ECO:0007669"/>
    <property type="project" value="UniProtKB-EC"/>
</dbReference>
<evidence type="ECO:0000256" key="9">
    <source>
        <dbReference type="ARBA" id="ARBA00022840"/>
    </source>
</evidence>
<dbReference type="Pfam" id="PF08443">
    <property type="entry name" value="RimK"/>
    <property type="match status" value="1"/>
</dbReference>
<keyword evidence="5 16" id="KW-0436">Ligase</keyword>
<proteinExistence type="inferred from homology"/>
<dbReference type="InterPro" id="IPR011761">
    <property type="entry name" value="ATP-grasp"/>
</dbReference>
<evidence type="ECO:0000256" key="3">
    <source>
        <dbReference type="ARBA" id="ARBA00005006"/>
    </source>
</evidence>